<evidence type="ECO:0000256" key="1">
    <source>
        <dbReference type="SAM" id="MobiDB-lite"/>
    </source>
</evidence>
<dbReference type="AlphaFoldDB" id="A0A5B7GCZ3"/>
<reference evidence="2 3" key="1">
    <citation type="submission" date="2019-05" db="EMBL/GenBank/DDBJ databases">
        <title>Another draft genome of Portunus trituberculatus and its Hox gene families provides insights of decapod evolution.</title>
        <authorList>
            <person name="Jeong J.-H."/>
            <person name="Song I."/>
            <person name="Kim S."/>
            <person name="Choi T."/>
            <person name="Kim D."/>
            <person name="Ryu S."/>
            <person name="Kim W."/>
        </authorList>
    </citation>
    <scope>NUCLEOTIDE SEQUENCE [LARGE SCALE GENOMIC DNA]</scope>
    <source>
        <tissue evidence="2">Muscle</tissue>
    </source>
</reference>
<feature type="compositionally biased region" description="Polar residues" evidence="1">
    <location>
        <begin position="1"/>
        <end position="10"/>
    </location>
</feature>
<gene>
    <name evidence="2" type="ORF">E2C01_050769</name>
</gene>
<dbReference type="Proteomes" id="UP000324222">
    <property type="component" value="Unassembled WGS sequence"/>
</dbReference>
<organism evidence="2 3">
    <name type="scientific">Portunus trituberculatus</name>
    <name type="common">Swimming crab</name>
    <name type="synonym">Neptunus trituberculatus</name>
    <dbReference type="NCBI Taxonomy" id="210409"/>
    <lineage>
        <taxon>Eukaryota</taxon>
        <taxon>Metazoa</taxon>
        <taxon>Ecdysozoa</taxon>
        <taxon>Arthropoda</taxon>
        <taxon>Crustacea</taxon>
        <taxon>Multicrustacea</taxon>
        <taxon>Malacostraca</taxon>
        <taxon>Eumalacostraca</taxon>
        <taxon>Eucarida</taxon>
        <taxon>Decapoda</taxon>
        <taxon>Pleocyemata</taxon>
        <taxon>Brachyura</taxon>
        <taxon>Eubrachyura</taxon>
        <taxon>Portunoidea</taxon>
        <taxon>Portunidae</taxon>
        <taxon>Portuninae</taxon>
        <taxon>Portunus</taxon>
    </lineage>
</organism>
<sequence length="158" mass="17796">MATSNPASESSSEEGTRNVSRSDCSLVDDPKRLNTSVDFSSLPSATYAVLHLIFNLWNTTFHLLNRFFTETQLSEATDNSPFSVPSYFVYSHFCSKVGCYVYMSNDLTCSHAHALESSEFSAIWLRLKSHSLTKFICAVYLSPNSSSKLEHILFLYHL</sequence>
<dbReference type="EMBL" id="VSRR010014268">
    <property type="protein sequence ID" value="MPC56802.1"/>
    <property type="molecule type" value="Genomic_DNA"/>
</dbReference>
<name>A0A5B7GCZ3_PORTR</name>
<proteinExistence type="predicted"/>
<accession>A0A5B7GCZ3</accession>
<feature type="region of interest" description="Disordered" evidence="1">
    <location>
        <begin position="1"/>
        <end position="23"/>
    </location>
</feature>
<evidence type="ECO:0000313" key="3">
    <source>
        <dbReference type="Proteomes" id="UP000324222"/>
    </source>
</evidence>
<keyword evidence="3" id="KW-1185">Reference proteome</keyword>
<comment type="caution">
    <text evidence="2">The sequence shown here is derived from an EMBL/GenBank/DDBJ whole genome shotgun (WGS) entry which is preliminary data.</text>
</comment>
<protein>
    <submittedName>
        <fullName evidence="2">Uncharacterized protein</fullName>
    </submittedName>
</protein>
<evidence type="ECO:0000313" key="2">
    <source>
        <dbReference type="EMBL" id="MPC56802.1"/>
    </source>
</evidence>